<dbReference type="InterPro" id="IPR036757">
    <property type="entry name" value="TFR-like_dimer_dom_sf"/>
</dbReference>
<keyword evidence="2" id="KW-1133">Transmembrane helix</keyword>
<comment type="caution">
    <text evidence="5">The sequence shown here is derived from an EMBL/GenBank/DDBJ whole genome shotgun (WGS) entry which is preliminary data.</text>
</comment>
<dbReference type="Gene3D" id="1.20.930.40">
    <property type="entry name" value="Transferrin receptor-like, dimerisation domain"/>
    <property type="match status" value="1"/>
</dbReference>
<name>A0A4Z0YQV4_9PEZI</name>
<dbReference type="SUPFAM" id="SSF52025">
    <property type="entry name" value="PA domain"/>
    <property type="match status" value="1"/>
</dbReference>
<keyword evidence="2" id="KW-0472">Membrane</keyword>
<protein>
    <recommendedName>
        <fullName evidence="7">Peptide hydrolase</fullName>
    </recommendedName>
</protein>
<sequence>MKLDAFSQPIPLRPKSPRTLRRWSAFIIGILVLFSYYCYWGTAPRIVAPSTFDLHQTLISVPSYEHVRNWSAYYTSETHVAGQGWKQAQWTQAKWKEFGVTNTTISSHNTQLPLPTNNQRIILLENDRVFYEPSLVDANTSAGFIPAYFGFSVNANISGSYVFCNFGSEEDFETLAQHNVSLAGNIGIIKLGNASPYVREKNLSIFRALSVINAERAGLIGVVLYTDPGNDGPITEGNGYKTFPAGPARPLEAIERGGFGNIEDENRDALPKIPCIPMSSFDAIQLLSMLNGHGPSAKKLGDRWQEGGLEYYGVDYNVGPSPPGFSLRIINDADILDTQVHNVIGTIPGKTDELVIVGNHRDAWGPGAGDPGSGSAALNEVVRSFGVALQQGWRPERTIIFASFEGEEFAQIGSLLWVTKHVDWLRTSAVAYLNVVVAASGSHFHAKASPLLYSAIRSATDLILSPNQSSAGQSVRDVWGGNITPAGSGDANRFMSIPCVSTVDFGFSPAVGEPVFPYHTGFDNFEWMDRFGDPGWKYHVTSAKLWSLMAAHLAEPSVLNMSVTDYALAFQGWLEEFKTRDLWSPEVDLKVMIDLVERLSRAANRFDSFARSLKESQCTLWNFWTKCGQNPAISGVNKVYIAFERQFYYEPGLDGHTDHHHVLFTPSAWHNTPLAMPGLSKSLQKGDWKNAQVRPLFADIYRVMVLTKTEMERYNN</sequence>
<evidence type="ECO:0000313" key="6">
    <source>
        <dbReference type="Proteomes" id="UP000297716"/>
    </source>
</evidence>
<evidence type="ECO:0000259" key="3">
    <source>
        <dbReference type="Pfam" id="PF04253"/>
    </source>
</evidence>
<dbReference type="GO" id="GO:0004180">
    <property type="term" value="F:carboxypeptidase activity"/>
    <property type="evidence" value="ECO:0007669"/>
    <property type="project" value="TreeGrafter"/>
</dbReference>
<dbReference type="CDD" id="cd08022">
    <property type="entry name" value="M28_PSMA_like"/>
    <property type="match status" value="1"/>
</dbReference>
<dbReference type="Pfam" id="PF04253">
    <property type="entry name" value="TFR_dimer"/>
    <property type="match status" value="1"/>
</dbReference>
<evidence type="ECO:0000259" key="4">
    <source>
        <dbReference type="Pfam" id="PF04389"/>
    </source>
</evidence>
<dbReference type="STRING" id="37992.A0A4Z0YQV4"/>
<proteinExistence type="inferred from homology"/>
<feature type="transmembrane region" description="Helical" evidence="2">
    <location>
        <begin position="23"/>
        <end position="42"/>
    </location>
</feature>
<accession>A0A4Z0YQV4</accession>
<dbReference type="EMBL" id="SKBN01000030">
    <property type="protein sequence ID" value="TGJ86277.1"/>
    <property type="molecule type" value="Genomic_DNA"/>
</dbReference>
<dbReference type="Pfam" id="PF04389">
    <property type="entry name" value="Peptidase_M28"/>
    <property type="match status" value="1"/>
</dbReference>
<dbReference type="Proteomes" id="UP000297716">
    <property type="component" value="Unassembled WGS sequence"/>
</dbReference>
<evidence type="ECO:0000313" key="5">
    <source>
        <dbReference type="EMBL" id="TGJ86277.1"/>
    </source>
</evidence>
<dbReference type="AlphaFoldDB" id="A0A4Z0YQV4"/>
<evidence type="ECO:0000256" key="2">
    <source>
        <dbReference type="SAM" id="Phobius"/>
    </source>
</evidence>
<dbReference type="InterPro" id="IPR039373">
    <property type="entry name" value="Peptidase_M28B"/>
</dbReference>
<dbReference type="SUPFAM" id="SSF47672">
    <property type="entry name" value="Transferrin receptor-like dimerisation domain"/>
    <property type="match status" value="1"/>
</dbReference>
<keyword evidence="6" id="KW-1185">Reference proteome</keyword>
<dbReference type="PANTHER" id="PTHR10404">
    <property type="entry name" value="N-ACETYLATED-ALPHA-LINKED ACIDIC DIPEPTIDASE"/>
    <property type="match status" value="1"/>
</dbReference>
<dbReference type="InterPro" id="IPR007365">
    <property type="entry name" value="TFR-like_dimer_dom"/>
</dbReference>
<dbReference type="SUPFAM" id="SSF53187">
    <property type="entry name" value="Zn-dependent exopeptidases"/>
    <property type="match status" value="1"/>
</dbReference>
<reference evidence="5 6" key="1">
    <citation type="submission" date="2019-03" db="EMBL/GenBank/DDBJ databases">
        <title>Draft genome sequence of Xylaria hypoxylon DSM 108379, a ubiquitous saprotrophic-parasitic fungi on hardwood.</title>
        <authorList>
            <person name="Buettner E."/>
            <person name="Leonhardt S."/>
            <person name="Gebauer A.M."/>
            <person name="Liers C."/>
            <person name="Hofrichter M."/>
            <person name="Kellner H."/>
        </authorList>
    </citation>
    <scope>NUCLEOTIDE SEQUENCE [LARGE SCALE GENOMIC DNA]</scope>
    <source>
        <strain evidence="5 6">DSM 108379</strain>
    </source>
</reference>
<dbReference type="PANTHER" id="PTHR10404:SF46">
    <property type="entry name" value="VACUOLAR PROTEIN SORTING-ASSOCIATED PROTEIN 70"/>
    <property type="match status" value="1"/>
</dbReference>
<organism evidence="5 6">
    <name type="scientific">Xylaria hypoxylon</name>
    <dbReference type="NCBI Taxonomy" id="37992"/>
    <lineage>
        <taxon>Eukaryota</taxon>
        <taxon>Fungi</taxon>
        <taxon>Dikarya</taxon>
        <taxon>Ascomycota</taxon>
        <taxon>Pezizomycotina</taxon>
        <taxon>Sordariomycetes</taxon>
        <taxon>Xylariomycetidae</taxon>
        <taxon>Xylariales</taxon>
        <taxon>Xylariaceae</taxon>
        <taxon>Xylaria</taxon>
    </lineage>
</organism>
<dbReference type="Gene3D" id="3.40.630.10">
    <property type="entry name" value="Zn peptidases"/>
    <property type="match status" value="1"/>
</dbReference>
<feature type="domain" description="Peptidase M28" evidence="4">
    <location>
        <begin position="342"/>
        <end position="474"/>
    </location>
</feature>
<gene>
    <name evidence="5" type="ORF">E0Z10_g2481</name>
</gene>
<evidence type="ECO:0000256" key="1">
    <source>
        <dbReference type="ARBA" id="ARBA00005634"/>
    </source>
</evidence>
<evidence type="ECO:0008006" key="7">
    <source>
        <dbReference type="Google" id="ProtNLM"/>
    </source>
</evidence>
<dbReference type="InterPro" id="IPR007484">
    <property type="entry name" value="Peptidase_M28"/>
</dbReference>
<keyword evidence="2" id="KW-0812">Transmembrane</keyword>
<dbReference type="FunFam" id="3.40.630.10:FF:000101">
    <property type="entry name" value="N-acetylated alpha-linked acidic dipeptidase like 1"/>
    <property type="match status" value="1"/>
</dbReference>
<comment type="similarity">
    <text evidence="1">Belongs to the peptidase M28 family. M28B subfamily.</text>
</comment>
<dbReference type="OrthoDB" id="5841748at2759"/>
<dbReference type="Gene3D" id="3.50.30.30">
    <property type="match status" value="1"/>
</dbReference>
<dbReference type="InterPro" id="IPR046450">
    <property type="entry name" value="PA_dom_sf"/>
</dbReference>
<feature type="domain" description="Transferrin receptor-like dimerisation" evidence="3">
    <location>
        <begin position="588"/>
        <end position="692"/>
    </location>
</feature>